<name>A0A4P6HNB1_9BACT</name>
<protein>
    <submittedName>
        <fullName evidence="2">Phosphohydrolase</fullName>
    </submittedName>
</protein>
<dbReference type="InterPro" id="IPR006674">
    <property type="entry name" value="HD_domain"/>
</dbReference>
<gene>
    <name evidence="2" type="ORF">C3Y92_13850</name>
</gene>
<dbReference type="AlphaFoldDB" id="A0A4P6HNB1"/>
<reference evidence="2 3" key="1">
    <citation type="submission" date="2018-02" db="EMBL/GenBank/DDBJ databases">
        <title>Genome sequence of Desulfovibrio carbinolicus DSM 3852.</title>
        <authorList>
            <person name="Wilbanks E."/>
            <person name="Skennerton C.T."/>
            <person name="Orphan V.J."/>
        </authorList>
    </citation>
    <scope>NUCLEOTIDE SEQUENCE [LARGE SCALE GENOMIC DNA]</scope>
    <source>
        <strain evidence="2 3">DSM 3852</strain>
    </source>
</reference>
<evidence type="ECO:0000259" key="1">
    <source>
        <dbReference type="Pfam" id="PF13023"/>
    </source>
</evidence>
<accession>A0A4P6HNB1</accession>
<sequence length="419" mass="47449">MVSVRKGLLQFLFAGSFMKRWNDKHRSMDLVEVDKQAHKMMVAWMLYELNSEGLAEAEKLALGLEIVEGGLFEYLYRLVITDIKPPVFYKIKANPAHYRQLTDWVLDQLEPRVRELGDGFWQRLTAYLAVPEGDSPARRILDAAHLYASGWEYSLIKRDNPWDDELLDIESSFTGGLARFADLRGVTDLADGLFAGRKTPLGHFGRLLGQLRFQTRWSQTPRIPETSVLGHMFLVAAYGYFFSLAVGACPARRLNNFFAGLVHDMPELLTRDIISPVKQSVSTLGDMIKEYEERELERRVFSVLKRGGYAGLAERLSYLLGMEVGSEFYESIRDETGKASRVTPADLDGRCNLDAFDPKDGELLKVCDSLAAFIEAYTALRNGITSDQLQQAVWRLRNKYSPVVLFGRVHIGALLADFD</sequence>
<dbReference type="RefSeq" id="WP_129353552.1">
    <property type="nucleotide sequence ID" value="NZ_CP026538.1"/>
</dbReference>
<evidence type="ECO:0000313" key="3">
    <source>
        <dbReference type="Proteomes" id="UP000293296"/>
    </source>
</evidence>
<dbReference type="EMBL" id="CP026538">
    <property type="protein sequence ID" value="QAZ68246.1"/>
    <property type="molecule type" value="Genomic_DNA"/>
</dbReference>
<proteinExistence type="predicted"/>
<dbReference type="KEGG" id="dcb:C3Y92_13850"/>
<dbReference type="GO" id="GO:0016787">
    <property type="term" value="F:hydrolase activity"/>
    <property type="evidence" value="ECO:0007669"/>
    <property type="project" value="UniProtKB-KW"/>
</dbReference>
<evidence type="ECO:0000313" key="2">
    <source>
        <dbReference type="EMBL" id="QAZ68246.1"/>
    </source>
</evidence>
<dbReference type="OrthoDB" id="48898at2"/>
<keyword evidence="2" id="KW-0378">Hydrolase</keyword>
<dbReference type="Proteomes" id="UP000293296">
    <property type="component" value="Chromosome"/>
</dbReference>
<dbReference type="Gene3D" id="1.10.3210.10">
    <property type="entry name" value="Hypothetical protein af1432"/>
    <property type="match status" value="2"/>
</dbReference>
<keyword evidence="3" id="KW-1185">Reference proteome</keyword>
<organism evidence="2 3">
    <name type="scientific">Solidesulfovibrio carbinolicus</name>
    <dbReference type="NCBI Taxonomy" id="296842"/>
    <lineage>
        <taxon>Bacteria</taxon>
        <taxon>Pseudomonadati</taxon>
        <taxon>Thermodesulfobacteriota</taxon>
        <taxon>Desulfovibrionia</taxon>
        <taxon>Desulfovibrionales</taxon>
        <taxon>Desulfovibrionaceae</taxon>
        <taxon>Solidesulfovibrio</taxon>
    </lineage>
</organism>
<dbReference type="Pfam" id="PF13023">
    <property type="entry name" value="HD_3"/>
    <property type="match status" value="1"/>
</dbReference>
<feature type="domain" description="HD" evidence="1">
    <location>
        <begin position="209"/>
        <end position="392"/>
    </location>
</feature>
<dbReference type="SUPFAM" id="SSF109604">
    <property type="entry name" value="HD-domain/PDEase-like"/>
    <property type="match status" value="1"/>
</dbReference>